<evidence type="ECO:0008006" key="5">
    <source>
        <dbReference type="Google" id="ProtNLM"/>
    </source>
</evidence>
<evidence type="ECO:0000256" key="1">
    <source>
        <dbReference type="SAM" id="MobiDB-lite"/>
    </source>
</evidence>
<organism evidence="3 4">
    <name type="scientific">Wenjunlia vitaminophila</name>
    <name type="common">Streptomyces vitaminophilus</name>
    <dbReference type="NCBI Taxonomy" id="76728"/>
    <lineage>
        <taxon>Bacteria</taxon>
        <taxon>Bacillati</taxon>
        <taxon>Actinomycetota</taxon>
        <taxon>Actinomycetes</taxon>
        <taxon>Kitasatosporales</taxon>
        <taxon>Streptomycetaceae</taxon>
        <taxon>Wenjunlia</taxon>
    </lineage>
</organism>
<dbReference type="eggNOG" id="ENOG50331E3">
    <property type="taxonomic scope" value="Bacteria"/>
</dbReference>
<evidence type="ECO:0000313" key="3">
    <source>
        <dbReference type="EMBL" id="KRV46884.1"/>
    </source>
</evidence>
<reference evidence="3 4" key="1">
    <citation type="submission" date="2015-10" db="EMBL/GenBank/DDBJ databases">
        <title>Draft genome sequence of pyrrolomycin-producing Streptomyces vitaminophilus.</title>
        <authorList>
            <person name="Graham D.E."/>
            <person name="Mahan K.M."/>
            <person name="Klingeman D.M."/>
            <person name="Hettich R.L."/>
            <person name="Parry R.J."/>
        </authorList>
    </citation>
    <scope>NUCLEOTIDE SEQUENCE [LARGE SCALE GENOMIC DNA]</scope>
    <source>
        <strain evidence="3 4">ATCC 31673</strain>
    </source>
</reference>
<dbReference type="STRING" id="76728.AQ490_08875"/>
<evidence type="ECO:0000313" key="4">
    <source>
        <dbReference type="Proteomes" id="UP000050867"/>
    </source>
</evidence>
<feature type="compositionally biased region" description="Polar residues" evidence="1">
    <location>
        <begin position="221"/>
        <end position="236"/>
    </location>
</feature>
<accession>A0A0T6LLR4</accession>
<evidence type="ECO:0000256" key="2">
    <source>
        <dbReference type="SAM" id="Phobius"/>
    </source>
</evidence>
<feature type="region of interest" description="Disordered" evidence="1">
    <location>
        <begin position="1"/>
        <end position="171"/>
    </location>
</feature>
<feature type="compositionally biased region" description="Basic and acidic residues" evidence="1">
    <location>
        <begin position="112"/>
        <end position="127"/>
    </location>
</feature>
<gene>
    <name evidence="3" type="ORF">AQ490_08875</name>
</gene>
<name>A0A0T6LLR4_WENVI</name>
<dbReference type="EMBL" id="LLZU01000038">
    <property type="protein sequence ID" value="KRV46884.1"/>
    <property type="molecule type" value="Genomic_DNA"/>
</dbReference>
<dbReference type="AlphaFoldDB" id="A0A0T6LLR4"/>
<feature type="compositionally biased region" description="Low complexity" evidence="1">
    <location>
        <begin position="86"/>
        <end position="96"/>
    </location>
</feature>
<proteinExistence type="predicted"/>
<dbReference type="Proteomes" id="UP000050867">
    <property type="component" value="Unassembled WGS sequence"/>
</dbReference>
<feature type="compositionally biased region" description="Basic and acidic residues" evidence="1">
    <location>
        <begin position="147"/>
        <end position="156"/>
    </location>
</feature>
<keyword evidence="4" id="KW-1185">Reference proteome</keyword>
<sequence>MSNGRTFCLSGPWAAGPSGGPATAAPTATAASVVAASPARSTSRPGSPVGFRPAAAGGPGGVRVVVMAHGSRPPLASNDQPLASNDQQGQTGGTTTDHGDQDNPFAPPPEGAPDRPWEPRTPPDQRQRPPAGGDQPDQRRPVPWGARRPEQRDSGDGSRNGGSGGTRFDVTDPTQRRARYALLSGMWAFFFVIFSIPYLALLLGALAVHWGISSLRGRGPSRNNQTAPASAFNRSQPDAGPAGAGRSGRTTSRPQFATAISGLVSGGVALAMVFGLFGLQIVYRDYYECVSDSLTSAARASCDDKIPSWVERVAGENG</sequence>
<protein>
    <recommendedName>
        <fullName evidence="5">Integral membrane protein</fullName>
    </recommendedName>
</protein>
<keyword evidence="2" id="KW-1133">Transmembrane helix</keyword>
<feature type="region of interest" description="Disordered" evidence="1">
    <location>
        <begin position="218"/>
        <end position="251"/>
    </location>
</feature>
<comment type="caution">
    <text evidence="3">The sequence shown here is derived from an EMBL/GenBank/DDBJ whole genome shotgun (WGS) entry which is preliminary data.</text>
</comment>
<feature type="compositionally biased region" description="Low complexity" evidence="1">
    <location>
        <begin position="14"/>
        <end position="66"/>
    </location>
</feature>
<keyword evidence="2" id="KW-0472">Membrane</keyword>
<keyword evidence="2" id="KW-0812">Transmembrane</keyword>
<feature type="transmembrane region" description="Helical" evidence="2">
    <location>
        <begin position="186"/>
        <end position="212"/>
    </location>
</feature>
<feature type="transmembrane region" description="Helical" evidence="2">
    <location>
        <begin position="256"/>
        <end position="283"/>
    </location>
</feature>